<dbReference type="EMBL" id="GL385400">
    <property type="protein sequence ID" value="EJT71885.1"/>
    <property type="molecule type" value="Genomic_DNA"/>
</dbReference>
<keyword evidence="4" id="KW-1185">Reference proteome</keyword>
<gene>
    <name evidence="3" type="primary">20351596</name>
    <name evidence="2" type="ORF">GGTG_11138</name>
</gene>
<reference evidence="4" key="1">
    <citation type="submission" date="2010-07" db="EMBL/GenBank/DDBJ databases">
        <title>The genome sequence of Gaeumannomyces graminis var. tritici strain R3-111a-1.</title>
        <authorList>
            <consortium name="The Broad Institute Genome Sequencing Platform"/>
            <person name="Ma L.-J."/>
            <person name="Dead R."/>
            <person name="Young S."/>
            <person name="Zeng Q."/>
            <person name="Koehrsen M."/>
            <person name="Alvarado L."/>
            <person name="Berlin A."/>
            <person name="Chapman S.B."/>
            <person name="Chen Z."/>
            <person name="Freedman E."/>
            <person name="Gellesch M."/>
            <person name="Goldberg J."/>
            <person name="Griggs A."/>
            <person name="Gujja S."/>
            <person name="Heilman E.R."/>
            <person name="Heiman D."/>
            <person name="Hepburn T."/>
            <person name="Howarth C."/>
            <person name="Jen D."/>
            <person name="Larson L."/>
            <person name="Mehta T."/>
            <person name="Neiman D."/>
            <person name="Pearson M."/>
            <person name="Roberts A."/>
            <person name="Saif S."/>
            <person name="Shea T."/>
            <person name="Shenoy N."/>
            <person name="Sisk P."/>
            <person name="Stolte C."/>
            <person name="Sykes S."/>
            <person name="Walk T."/>
            <person name="White J."/>
            <person name="Yandava C."/>
            <person name="Haas B."/>
            <person name="Nusbaum C."/>
            <person name="Birren B."/>
        </authorList>
    </citation>
    <scope>NUCLEOTIDE SEQUENCE [LARGE SCALE GENOMIC DNA]</scope>
    <source>
        <strain evidence="4">R3-111a-1</strain>
    </source>
</reference>
<proteinExistence type="predicted"/>
<reference evidence="3" key="5">
    <citation type="submission" date="2018-04" db="UniProtKB">
        <authorList>
            <consortium name="EnsemblFungi"/>
        </authorList>
    </citation>
    <scope>IDENTIFICATION</scope>
    <source>
        <strain evidence="3">R3-111a-1</strain>
    </source>
</reference>
<dbReference type="EnsemblFungi" id="EJT71885">
    <property type="protein sequence ID" value="EJT71885"/>
    <property type="gene ID" value="GGTG_11138"/>
</dbReference>
<reference evidence="3" key="4">
    <citation type="journal article" date="2015" name="G3 (Bethesda)">
        <title>Genome sequences of three phytopathogenic species of the Magnaporthaceae family of fungi.</title>
        <authorList>
            <person name="Okagaki L.H."/>
            <person name="Nunes C.C."/>
            <person name="Sailsbery J."/>
            <person name="Clay B."/>
            <person name="Brown D."/>
            <person name="John T."/>
            <person name="Oh Y."/>
            <person name="Young N."/>
            <person name="Fitzgerald M."/>
            <person name="Haas B.J."/>
            <person name="Zeng Q."/>
            <person name="Young S."/>
            <person name="Adiconis X."/>
            <person name="Fan L."/>
            <person name="Levin J.Z."/>
            <person name="Mitchell T.K."/>
            <person name="Okubara P.A."/>
            <person name="Farman M.L."/>
            <person name="Kohn L.M."/>
            <person name="Birren B."/>
            <person name="Ma L.-J."/>
            <person name="Dean R.A."/>
        </authorList>
    </citation>
    <scope>NUCLEOTIDE SEQUENCE</scope>
    <source>
        <strain evidence="3">R3-111a-1</strain>
    </source>
</reference>
<reference evidence="2" key="3">
    <citation type="submission" date="2010-09" db="EMBL/GenBank/DDBJ databases">
        <title>Annotation of Gaeumannomyces graminis var. tritici R3-111a-1.</title>
        <authorList>
            <consortium name="The Broad Institute Genome Sequencing Platform"/>
            <person name="Ma L.-J."/>
            <person name="Dead R."/>
            <person name="Young S.K."/>
            <person name="Zeng Q."/>
            <person name="Gargeya S."/>
            <person name="Fitzgerald M."/>
            <person name="Haas B."/>
            <person name="Abouelleil A."/>
            <person name="Alvarado L."/>
            <person name="Arachchi H.M."/>
            <person name="Berlin A."/>
            <person name="Brown A."/>
            <person name="Chapman S.B."/>
            <person name="Chen Z."/>
            <person name="Dunbar C."/>
            <person name="Freedman E."/>
            <person name="Gearin G."/>
            <person name="Gellesch M."/>
            <person name="Goldberg J."/>
            <person name="Griggs A."/>
            <person name="Gujja S."/>
            <person name="Heiman D."/>
            <person name="Howarth C."/>
            <person name="Larson L."/>
            <person name="Lui A."/>
            <person name="MacDonald P.J.P."/>
            <person name="Mehta T."/>
            <person name="Montmayeur A."/>
            <person name="Murphy C."/>
            <person name="Neiman D."/>
            <person name="Pearson M."/>
            <person name="Priest M."/>
            <person name="Roberts A."/>
            <person name="Saif S."/>
            <person name="Shea T."/>
            <person name="Shenoy N."/>
            <person name="Sisk P."/>
            <person name="Stolte C."/>
            <person name="Sykes S."/>
            <person name="Yandava C."/>
            <person name="Wortman J."/>
            <person name="Nusbaum C."/>
            <person name="Birren B."/>
        </authorList>
    </citation>
    <scope>NUCLEOTIDE SEQUENCE</scope>
    <source>
        <strain evidence="2">R3-111a-1</strain>
    </source>
</reference>
<dbReference type="GeneID" id="20351596"/>
<feature type="compositionally biased region" description="Basic and acidic residues" evidence="1">
    <location>
        <begin position="160"/>
        <end position="172"/>
    </location>
</feature>
<evidence type="ECO:0000313" key="3">
    <source>
        <dbReference type="EnsemblFungi" id="EJT71885"/>
    </source>
</evidence>
<dbReference type="RefSeq" id="XP_009227282.1">
    <property type="nucleotide sequence ID" value="XM_009229018.1"/>
</dbReference>
<dbReference type="AlphaFoldDB" id="J3PCB5"/>
<dbReference type="HOGENOM" id="CLU_1372289_0_0_1"/>
<name>J3PCB5_GAET3</name>
<evidence type="ECO:0000313" key="2">
    <source>
        <dbReference type="EMBL" id="EJT71885.1"/>
    </source>
</evidence>
<dbReference type="VEuPathDB" id="FungiDB:GGTG_11138"/>
<evidence type="ECO:0000256" key="1">
    <source>
        <dbReference type="SAM" id="MobiDB-lite"/>
    </source>
</evidence>
<protein>
    <submittedName>
        <fullName evidence="2 3">Uncharacterized protein</fullName>
    </submittedName>
</protein>
<dbReference type="Proteomes" id="UP000006039">
    <property type="component" value="Unassembled WGS sequence"/>
</dbReference>
<reference evidence="2" key="2">
    <citation type="submission" date="2010-07" db="EMBL/GenBank/DDBJ databases">
        <authorList>
            <consortium name="The Broad Institute Genome Sequencing Platform"/>
            <consortium name="Broad Institute Genome Sequencing Center for Infectious Disease"/>
            <person name="Ma L.-J."/>
            <person name="Dead R."/>
            <person name="Young S."/>
            <person name="Zeng Q."/>
            <person name="Koehrsen M."/>
            <person name="Alvarado L."/>
            <person name="Berlin A."/>
            <person name="Chapman S.B."/>
            <person name="Chen Z."/>
            <person name="Freedman E."/>
            <person name="Gellesch M."/>
            <person name="Goldberg J."/>
            <person name="Griggs A."/>
            <person name="Gujja S."/>
            <person name="Heilman E.R."/>
            <person name="Heiman D."/>
            <person name="Hepburn T."/>
            <person name="Howarth C."/>
            <person name="Jen D."/>
            <person name="Larson L."/>
            <person name="Mehta T."/>
            <person name="Neiman D."/>
            <person name="Pearson M."/>
            <person name="Roberts A."/>
            <person name="Saif S."/>
            <person name="Shea T."/>
            <person name="Shenoy N."/>
            <person name="Sisk P."/>
            <person name="Stolte C."/>
            <person name="Sykes S."/>
            <person name="Walk T."/>
            <person name="White J."/>
            <person name="Yandava C."/>
            <person name="Haas B."/>
            <person name="Nusbaum C."/>
            <person name="Birren B."/>
        </authorList>
    </citation>
    <scope>NUCLEOTIDE SEQUENCE</scope>
    <source>
        <strain evidence="2">R3-111a-1</strain>
    </source>
</reference>
<organism evidence="2">
    <name type="scientific">Gaeumannomyces tritici (strain R3-111a-1)</name>
    <name type="common">Wheat and barley take-all root rot fungus</name>
    <name type="synonym">Gaeumannomyces graminis var. tritici</name>
    <dbReference type="NCBI Taxonomy" id="644352"/>
    <lineage>
        <taxon>Eukaryota</taxon>
        <taxon>Fungi</taxon>
        <taxon>Dikarya</taxon>
        <taxon>Ascomycota</taxon>
        <taxon>Pezizomycotina</taxon>
        <taxon>Sordariomycetes</taxon>
        <taxon>Sordariomycetidae</taxon>
        <taxon>Magnaporthales</taxon>
        <taxon>Magnaporthaceae</taxon>
        <taxon>Gaeumannomyces</taxon>
    </lineage>
</organism>
<feature type="region of interest" description="Disordered" evidence="1">
    <location>
        <begin position="137"/>
        <end position="199"/>
    </location>
</feature>
<sequence>MEWDDDGGFLLVEMDAARCPLSYTKVKSSLDHGEHHFCPYAAIHRLRFAQSRHTTMVDLDGWLFMRCYFGWGVRTAKPGTGGHNCYVGFGSPRIRPETKHPARPRLAECLLDAQGRAHDLDASALLGLVLPVSLNSIDGGRRGSRAPGQVGTSSKPRPPSNHDSRRHAESRNVETAAIVTADNQRAPPRRPVGTRLAVR</sequence>
<accession>J3PCB5</accession>
<evidence type="ECO:0000313" key="4">
    <source>
        <dbReference type="Proteomes" id="UP000006039"/>
    </source>
</evidence>